<evidence type="ECO:0000313" key="3">
    <source>
        <dbReference type="Proteomes" id="UP001157418"/>
    </source>
</evidence>
<dbReference type="InterPro" id="IPR007021">
    <property type="entry name" value="DUF659"/>
</dbReference>
<organism evidence="2 3">
    <name type="scientific">Lactuca virosa</name>
    <dbReference type="NCBI Taxonomy" id="75947"/>
    <lineage>
        <taxon>Eukaryota</taxon>
        <taxon>Viridiplantae</taxon>
        <taxon>Streptophyta</taxon>
        <taxon>Embryophyta</taxon>
        <taxon>Tracheophyta</taxon>
        <taxon>Spermatophyta</taxon>
        <taxon>Magnoliopsida</taxon>
        <taxon>eudicotyledons</taxon>
        <taxon>Gunneridae</taxon>
        <taxon>Pentapetalae</taxon>
        <taxon>asterids</taxon>
        <taxon>campanulids</taxon>
        <taxon>Asterales</taxon>
        <taxon>Asteraceae</taxon>
        <taxon>Cichorioideae</taxon>
        <taxon>Cichorieae</taxon>
        <taxon>Lactucinae</taxon>
        <taxon>Lactuca</taxon>
    </lineage>
</organism>
<feature type="domain" description="DUF659" evidence="1">
    <location>
        <begin position="74"/>
        <end position="224"/>
    </location>
</feature>
<dbReference type="SUPFAM" id="SSF53098">
    <property type="entry name" value="Ribonuclease H-like"/>
    <property type="match status" value="1"/>
</dbReference>
<evidence type="ECO:0000259" key="1">
    <source>
        <dbReference type="Pfam" id="PF04937"/>
    </source>
</evidence>
<reference evidence="2 3" key="1">
    <citation type="submission" date="2022-01" db="EMBL/GenBank/DDBJ databases">
        <authorList>
            <person name="Xiong W."/>
            <person name="Schranz E."/>
        </authorList>
    </citation>
    <scope>NUCLEOTIDE SEQUENCE [LARGE SCALE GENOMIC DNA]</scope>
</reference>
<accession>A0AAU9MQL0</accession>
<dbReference type="Pfam" id="PF04937">
    <property type="entry name" value="DUF659"/>
    <property type="match status" value="1"/>
</dbReference>
<gene>
    <name evidence="2" type="ORF">LVIROSA_LOCUS13573</name>
</gene>
<sequence>MDGYVNKINPEIMKGKGKKVDLNDVVRKERILACHKFISRWAYKTAIPFHALEDDSFKMMLEVVGQFGIGLTPPTRYSLSDPLLKHEVERTKSLLKKNEEVWKEIGCSIMADAWSDRKRRSIMNLCVNSRMGTVFISSKECSNESHTSQYIYDYVESCIQQGGPDHVVQVVTDNATNNMGAAKLLQEKRPTIFWTSCATHTINLMLEGIGGLPRFKKVLDQAKKLTIFIYAHHKTLAMMRNHTKKRELIRPGVTGFASAFLTLQSLSEKKEQLKNMFSSSEWEECKFSGTPKGRASYGTVTSLQFWAGVTQCLKVFSPLVKVLRMVDADWKPSMGFVYGELKVAKEEIMKALGGNEKAYKPIIDIINHKMKGRLA</sequence>
<name>A0AAU9MQL0_9ASTR</name>
<proteinExistence type="predicted"/>
<dbReference type="PANTHER" id="PTHR32166:SF74">
    <property type="entry name" value="OS05G0256350 PROTEIN"/>
    <property type="match status" value="1"/>
</dbReference>
<keyword evidence="3" id="KW-1185">Reference proteome</keyword>
<dbReference type="AlphaFoldDB" id="A0AAU9MQL0"/>
<dbReference type="Proteomes" id="UP001157418">
    <property type="component" value="Unassembled WGS sequence"/>
</dbReference>
<evidence type="ECO:0000313" key="2">
    <source>
        <dbReference type="EMBL" id="CAH1426499.1"/>
    </source>
</evidence>
<dbReference type="PANTHER" id="PTHR32166">
    <property type="entry name" value="OSJNBA0013A04.12 PROTEIN"/>
    <property type="match status" value="1"/>
</dbReference>
<protein>
    <recommendedName>
        <fullName evidence="1">DUF659 domain-containing protein</fullName>
    </recommendedName>
</protein>
<dbReference type="EMBL" id="CAKMRJ010002223">
    <property type="protein sequence ID" value="CAH1426499.1"/>
    <property type="molecule type" value="Genomic_DNA"/>
</dbReference>
<dbReference type="InterPro" id="IPR012337">
    <property type="entry name" value="RNaseH-like_sf"/>
</dbReference>
<comment type="caution">
    <text evidence="2">The sequence shown here is derived from an EMBL/GenBank/DDBJ whole genome shotgun (WGS) entry which is preliminary data.</text>
</comment>